<keyword evidence="2" id="KW-0963">Cytoplasm</keyword>
<protein>
    <recommendedName>
        <fullName evidence="5">SEP domain-containing protein</fullName>
    </recommendedName>
</protein>
<name>A0A0E9QQF7_ANGAN</name>
<evidence type="ECO:0000313" key="6">
    <source>
        <dbReference type="EMBL" id="JAH19044.1"/>
    </source>
</evidence>
<dbReference type="PROSITE" id="PS51399">
    <property type="entry name" value="SEP"/>
    <property type="match status" value="1"/>
</dbReference>
<dbReference type="InterPro" id="IPR036241">
    <property type="entry name" value="NSFL1C_SEP_dom_sf"/>
</dbReference>
<evidence type="ECO:0000256" key="1">
    <source>
        <dbReference type="ARBA" id="ARBA00004496"/>
    </source>
</evidence>
<dbReference type="GO" id="GO:0005634">
    <property type="term" value="C:nucleus"/>
    <property type="evidence" value="ECO:0007669"/>
    <property type="project" value="TreeGrafter"/>
</dbReference>
<dbReference type="Gene3D" id="3.30.420.210">
    <property type="entry name" value="SEP domain"/>
    <property type="match status" value="1"/>
</dbReference>
<keyword evidence="4" id="KW-0732">Signal</keyword>
<reference evidence="6" key="2">
    <citation type="journal article" date="2015" name="Fish Shellfish Immunol.">
        <title>Early steps in the European eel (Anguilla anguilla)-Vibrio vulnificus interaction in the gills: Role of the RtxA13 toxin.</title>
        <authorList>
            <person name="Callol A."/>
            <person name="Pajuelo D."/>
            <person name="Ebbesson L."/>
            <person name="Teles M."/>
            <person name="MacKenzie S."/>
            <person name="Amaro C."/>
        </authorList>
    </citation>
    <scope>NUCLEOTIDE SEQUENCE</scope>
</reference>
<evidence type="ECO:0000256" key="3">
    <source>
        <dbReference type="SAM" id="MobiDB-lite"/>
    </source>
</evidence>
<dbReference type="AlphaFoldDB" id="A0A0E9QQF7"/>
<evidence type="ECO:0000259" key="5">
    <source>
        <dbReference type="PROSITE" id="PS51399"/>
    </source>
</evidence>
<feature type="compositionally biased region" description="Basic and acidic residues" evidence="3">
    <location>
        <begin position="81"/>
        <end position="91"/>
    </location>
</feature>
<dbReference type="PANTHER" id="PTHR23333">
    <property type="entry name" value="UBX DOMAIN CONTAINING PROTEIN"/>
    <property type="match status" value="1"/>
</dbReference>
<dbReference type="SUPFAM" id="SSF102848">
    <property type="entry name" value="NSFL1 (p97 ATPase) cofactor p47, SEP domain"/>
    <property type="match status" value="1"/>
</dbReference>
<evidence type="ECO:0000256" key="4">
    <source>
        <dbReference type="SAM" id="SignalP"/>
    </source>
</evidence>
<dbReference type="GO" id="GO:0043130">
    <property type="term" value="F:ubiquitin binding"/>
    <property type="evidence" value="ECO:0007669"/>
    <property type="project" value="TreeGrafter"/>
</dbReference>
<dbReference type="GO" id="GO:0031468">
    <property type="term" value="P:nuclear membrane reassembly"/>
    <property type="evidence" value="ECO:0007669"/>
    <property type="project" value="TreeGrafter"/>
</dbReference>
<dbReference type="GO" id="GO:0061025">
    <property type="term" value="P:membrane fusion"/>
    <property type="evidence" value="ECO:0007669"/>
    <property type="project" value="TreeGrafter"/>
</dbReference>
<reference evidence="6" key="1">
    <citation type="submission" date="2014-11" db="EMBL/GenBank/DDBJ databases">
        <authorList>
            <person name="Amaro Gonzalez C."/>
        </authorList>
    </citation>
    <scope>NUCLEOTIDE SEQUENCE</scope>
</reference>
<dbReference type="Pfam" id="PF08059">
    <property type="entry name" value="SEP"/>
    <property type="match status" value="1"/>
</dbReference>
<feature type="chain" id="PRO_5002431200" description="SEP domain-containing protein" evidence="4">
    <location>
        <begin position="28"/>
        <end position="100"/>
    </location>
</feature>
<feature type="region of interest" description="Disordered" evidence="3">
    <location>
        <begin position="77"/>
        <end position="100"/>
    </location>
</feature>
<dbReference type="GO" id="GO:0043161">
    <property type="term" value="P:proteasome-mediated ubiquitin-dependent protein catabolic process"/>
    <property type="evidence" value="ECO:0007669"/>
    <property type="project" value="TreeGrafter"/>
</dbReference>
<dbReference type="GO" id="GO:0005829">
    <property type="term" value="C:cytosol"/>
    <property type="evidence" value="ECO:0007669"/>
    <property type="project" value="TreeGrafter"/>
</dbReference>
<feature type="domain" description="SEP" evidence="5">
    <location>
        <begin position="64"/>
        <end position="100"/>
    </location>
</feature>
<dbReference type="EMBL" id="GBXM01089533">
    <property type="protein sequence ID" value="JAH19044.1"/>
    <property type="molecule type" value="Transcribed_RNA"/>
</dbReference>
<proteinExistence type="predicted"/>
<dbReference type="InterPro" id="IPR012989">
    <property type="entry name" value="SEP_domain"/>
</dbReference>
<feature type="signal peptide" evidence="4">
    <location>
        <begin position="1"/>
        <end position="27"/>
    </location>
</feature>
<dbReference type="GO" id="GO:0007030">
    <property type="term" value="P:Golgi organization"/>
    <property type="evidence" value="ECO:0007669"/>
    <property type="project" value="TreeGrafter"/>
</dbReference>
<dbReference type="GO" id="GO:0000045">
    <property type="term" value="P:autophagosome assembly"/>
    <property type="evidence" value="ECO:0007669"/>
    <property type="project" value="TreeGrafter"/>
</dbReference>
<accession>A0A0E9QQF7</accession>
<organism evidence="6">
    <name type="scientific">Anguilla anguilla</name>
    <name type="common">European freshwater eel</name>
    <name type="synonym">Muraena anguilla</name>
    <dbReference type="NCBI Taxonomy" id="7936"/>
    <lineage>
        <taxon>Eukaryota</taxon>
        <taxon>Metazoa</taxon>
        <taxon>Chordata</taxon>
        <taxon>Craniata</taxon>
        <taxon>Vertebrata</taxon>
        <taxon>Euteleostomi</taxon>
        <taxon>Actinopterygii</taxon>
        <taxon>Neopterygii</taxon>
        <taxon>Teleostei</taxon>
        <taxon>Anguilliformes</taxon>
        <taxon>Anguillidae</taxon>
        <taxon>Anguilla</taxon>
    </lineage>
</organism>
<comment type="subcellular location">
    <subcellularLocation>
        <location evidence="1">Cytoplasm</location>
    </subcellularLocation>
</comment>
<evidence type="ECO:0000256" key="2">
    <source>
        <dbReference type="ARBA" id="ARBA00022490"/>
    </source>
</evidence>
<sequence>MKWWRTCSKARRSTGLYLWTELAGALGAEPCTAFCGGGYRLGAAPEEQSAYVAGERRPSDSSQDVHVVLKLWKSGFSLDNGDLRNYSDPKTNDPVPGVYP</sequence>
<dbReference type="PANTHER" id="PTHR23333:SF24">
    <property type="entry name" value="NSFL1 COFACTOR P47"/>
    <property type="match status" value="1"/>
</dbReference>